<feature type="transmembrane region" description="Helical" evidence="4">
    <location>
        <begin position="473"/>
        <end position="495"/>
    </location>
</feature>
<evidence type="ECO:0000256" key="1">
    <source>
        <dbReference type="ARBA" id="ARBA00022737"/>
    </source>
</evidence>
<keyword evidence="6" id="KW-1185">Reference proteome</keyword>
<sequence>MGRAIFVSHQWLGQDHPDPEFKQTRVLQEALQNLLSGASRVSIDVTTEVLFGHPHGYSNADISEKRLFLWYDFFSCPQHGATPDLSQTPPGLQLAIDSIPIYVQRCALFVILSPSVRAGEEDRILNYKSWGQRAWCRTESLARELCPAHDNLMIRVESSRHIALVTTLEKNSPGAGAFSFECDREKVAGIVRNLVKQKLLYCLRKGDLVSYRFLLNEQVRMFRSLPLEPFEGLIPGFELQAEGASEDWKLESFLYQMGFSHIAERDAGGFSPMCYAAVRGDPLLLESLLKQRADPNDRIWKTCPKLGISRNTSLLAVCAFNGHNECLRLLIAQRAGVDAQDVIKTRPLHAACGANNAEAVRMLCAVGADLSLKTARSCLSLTPFGTACAMGSVQTMKVLLAQAPQPLKLMLYLMMAFQNASVESAATLLQARADVNERFSPKTGSTLWLVNAAMRVKHRWRPTTFTSIAVNSWGATPLMVSIVAGLFDVAFLIVARADLEIRNTRGKTALMLAEEMQAPDFLRAALSGKGRADHLAHEIAGGPTGSATLNMLPHGSLVTLEL</sequence>
<keyword evidence="4" id="KW-0812">Transmembrane</keyword>
<comment type="caution">
    <text evidence="5">The sequence shown here is derived from an EMBL/GenBank/DDBJ whole genome shotgun (WGS) entry which is preliminary data.</text>
</comment>
<evidence type="ECO:0000256" key="3">
    <source>
        <dbReference type="PROSITE-ProRule" id="PRU00023"/>
    </source>
</evidence>
<dbReference type="Gene3D" id="1.25.40.20">
    <property type="entry name" value="Ankyrin repeat-containing domain"/>
    <property type="match status" value="2"/>
</dbReference>
<evidence type="ECO:0000313" key="5">
    <source>
        <dbReference type="EMBL" id="CAE7945096.1"/>
    </source>
</evidence>
<keyword evidence="4" id="KW-1133">Transmembrane helix</keyword>
<reference evidence="5" key="1">
    <citation type="submission" date="2021-02" db="EMBL/GenBank/DDBJ databases">
        <authorList>
            <person name="Dougan E. K."/>
            <person name="Rhodes N."/>
            <person name="Thang M."/>
            <person name="Chan C."/>
        </authorList>
    </citation>
    <scope>NUCLEOTIDE SEQUENCE</scope>
</reference>
<dbReference type="AlphaFoldDB" id="A0A813CL09"/>
<name>A0A813CL09_9DINO</name>
<organism evidence="5 6">
    <name type="scientific">Symbiodinium necroappetens</name>
    <dbReference type="NCBI Taxonomy" id="1628268"/>
    <lineage>
        <taxon>Eukaryota</taxon>
        <taxon>Sar</taxon>
        <taxon>Alveolata</taxon>
        <taxon>Dinophyceae</taxon>
        <taxon>Suessiales</taxon>
        <taxon>Symbiodiniaceae</taxon>
        <taxon>Symbiodinium</taxon>
    </lineage>
</organism>
<dbReference type="Proteomes" id="UP000601435">
    <property type="component" value="Unassembled WGS sequence"/>
</dbReference>
<dbReference type="OrthoDB" id="539213at2759"/>
<protein>
    <submittedName>
        <fullName evidence="5">Mask-1 protein</fullName>
    </submittedName>
</protein>
<dbReference type="EMBL" id="CAJNJA010103041">
    <property type="protein sequence ID" value="CAE7945096.1"/>
    <property type="molecule type" value="Genomic_DNA"/>
</dbReference>
<accession>A0A813CL09</accession>
<dbReference type="Pfam" id="PF12796">
    <property type="entry name" value="Ank_2"/>
    <property type="match status" value="1"/>
</dbReference>
<gene>
    <name evidence="5" type="primary">mask-1</name>
    <name evidence="5" type="ORF">SNEC2469_LOCUS35499</name>
</gene>
<dbReference type="SUPFAM" id="SSF48403">
    <property type="entry name" value="Ankyrin repeat"/>
    <property type="match status" value="1"/>
</dbReference>
<evidence type="ECO:0000256" key="2">
    <source>
        <dbReference type="ARBA" id="ARBA00023043"/>
    </source>
</evidence>
<evidence type="ECO:0000313" key="6">
    <source>
        <dbReference type="Proteomes" id="UP000601435"/>
    </source>
</evidence>
<feature type="repeat" description="ANK" evidence="3">
    <location>
        <begin position="343"/>
        <end position="375"/>
    </location>
</feature>
<keyword evidence="1" id="KW-0677">Repeat</keyword>
<dbReference type="InterPro" id="IPR002110">
    <property type="entry name" value="Ankyrin_rpt"/>
</dbReference>
<dbReference type="PANTHER" id="PTHR24198:SF165">
    <property type="entry name" value="ANKYRIN REPEAT-CONTAINING PROTEIN-RELATED"/>
    <property type="match status" value="1"/>
</dbReference>
<keyword evidence="4" id="KW-0472">Membrane</keyword>
<dbReference type="InterPro" id="IPR036770">
    <property type="entry name" value="Ankyrin_rpt-contain_sf"/>
</dbReference>
<dbReference type="PROSITE" id="PS50088">
    <property type="entry name" value="ANK_REPEAT"/>
    <property type="match status" value="1"/>
</dbReference>
<keyword evidence="2 3" id="KW-0040">ANK repeat</keyword>
<proteinExistence type="predicted"/>
<evidence type="ECO:0000256" key="4">
    <source>
        <dbReference type="SAM" id="Phobius"/>
    </source>
</evidence>
<dbReference type="PANTHER" id="PTHR24198">
    <property type="entry name" value="ANKYRIN REPEAT AND PROTEIN KINASE DOMAIN-CONTAINING PROTEIN"/>
    <property type="match status" value="1"/>
</dbReference>
<dbReference type="SMART" id="SM00248">
    <property type="entry name" value="ANK"/>
    <property type="match status" value="6"/>
</dbReference>